<dbReference type="RefSeq" id="WP_205049983.1">
    <property type="nucleotide sequence ID" value="NZ_JACJKX010000005.1"/>
</dbReference>
<comment type="subunit">
    <text evidence="5">Interacts with FtsZ.</text>
</comment>
<dbReference type="InterPro" id="IPR050696">
    <property type="entry name" value="FtsA/MreB"/>
</dbReference>
<name>A0ABS2GSH1_9BURK</name>
<evidence type="ECO:0000313" key="7">
    <source>
        <dbReference type="EMBL" id="MBM6928384.1"/>
    </source>
</evidence>
<keyword evidence="8" id="KW-1185">Reference proteome</keyword>
<dbReference type="Pfam" id="PF14450">
    <property type="entry name" value="FtsA"/>
    <property type="match status" value="1"/>
</dbReference>
<dbReference type="Gene3D" id="3.30.420.40">
    <property type="match status" value="1"/>
</dbReference>
<reference evidence="7 8" key="1">
    <citation type="journal article" date="2021" name="Sci. Rep.">
        <title>The distribution of antibiotic resistance genes in chicken gut microbiota commensals.</title>
        <authorList>
            <person name="Juricova H."/>
            <person name="Matiasovicova J."/>
            <person name="Kubasova T."/>
            <person name="Cejkova D."/>
            <person name="Rychlik I."/>
        </authorList>
    </citation>
    <scope>NUCLEOTIDE SEQUENCE [LARGE SCALE GENOMIC DNA]</scope>
    <source>
        <strain evidence="7 8">An562</strain>
    </source>
</reference>
<keyword evidence="2 5" id="KW-0132">Cell division</keyword>
<gene>
    <name evidence="7" type="primary">ftsA</name>
    <name evidence="7" type="ORF">H5985_03770</name>
</gene>
<dbReference type="PIRSF" id="PIRSF003101">
    <property type="entry name" value="FtsA"/>
    <property type="match status" value="1"/>
</dbReference>
<evidence type="ECO:0000256" key="1">
    <source>
        <dbReference type="ARBA" id="ARBA00022475"/>
    </source>
</evidence>
<keyword evidence="1" id="KW-1003">Cell membrane</keyword>
<protein>
    <recommendedName>
        <fullName evidence="5">Cell division protein FtsA</fullName>
    </recommendedName>
</protein>
<dbReference type="NCBIfam" id="TIGR01174">
    <property type="entry name" value="ftsA"/>
    <property type="match status" value="1"/>
</dbReference>
<dbReference type="Proteomes" id="UP000777002">
    <property type="component" value="Unassembled WGS sequence"/>
</dbReference>
<dbReference type="PANTHER" id="PTHR32432:SF4">
    <property type="entry name" value="CELL DIVISION PROTEIN FTSA"/>
    <property type="match status" value="1"/>
</dbReference>
<comment type="similarity">
    <text evidence="5">Belongs to the FtsA/MreB family.</text>
</comment>
<keyword evidence="3" id="KW-0472">Membrane</keyword>
<comment type="function">
    <text evidence="5">Cell division protein that is involved in the assembly of the Z ring. May serve as a membrane anchor for the Z ring.</text>
</comment>
<dbReference type="PANTHER" id="PTHR32432">
    <property type="entry name" value="CELL DIVISION PROTEIN FTSA-RELATED"/>
    <property type="match status" value="1"/>
</dbReference>
<dbReference type="GO" id="GO:0051301">
    <property type="term" value="P:cell division"/>
    <property type="evidence" value="ECO:0007669"/>
    <property type="project" value="UniProtKB-KW"/>
</dbReference>
<proteinExistence type="inferred from homology"/>
<accession>A0ABS2GSH1</accession>
<comment type="caution">
    <text evidence="7">The sequence shown here is derived from an EMBL/GenBank/DDBJ whole genome shotgun (WGS) entry which is preliminary data.</text>
</comment>
<sequence>MKENKKVITALDIGSSKILAVVAEIYKDGTFRVLAQGRAESQGVLDGNVISPEEALPQVKAALVEAFGIAGKMPSLDVCTNISGKSLEGKDSSAEMPLRGRTVTAMDMKNVQSMAQDALELRDDQQLIKSDLLYYTLDNQDDELTAQNTLDAKSSRISAHLHSAVTNSTSALNRAKVIRRSGMDITQILPEAWASSYAVLTQDEMQNGVVVIDFGAGTTDVAVFLGGHPRFTFTLNYGGRRITQRISGYLHCTMQEAESIKTKVDLRCRPEDADVILYRTPLEEGNKKYSKLDISQVVYREVRNLNMAIGEKLFEAGWYVSQNGMPCNTLPGGIVLTGGSALLVGITELFSSMPGPLAYTFSTRLGRSRYTGDACIGLNSPKESAVMGLISYEAMRFKEGEEDEGEAAASDDSLWSKTKRYVVEFFIGQY</sequence>
<dbReference type="EMBL" id="JACJKX010000005">
    <property type="protein sequence ID" value="MBM6928384.1"/>
    <property type="molecule type" value="Genomic_DNA"/>
</dbReference>
<evidence type="ECO:0000259" key="6">
    <source>
        <dbReference type="SMART" id="SM00842"/>
    </source>
</evidence>
<dbReference type="SUPFAM" id="SSF53067">
    <property type="entry name" value="Actin-like ATPase domain"/>
    <property type="match status" value="2"/>
</dbReference>
<dbReference type="SMART" id="SM00842">
    <property type="entry name" value="FtsA"/>
    <property type="match status" value="1"/>
</dbReference>
<keyword evidence="4 5" id="KW-0131">Cell cycle</keyword>
<evidence type="ECO:0000256" key="4">
    <source>
        <dbReference type="ARBA" id="ARBA00023306"/>
    </source>
</evidence>
<evidence type="ECO:0000256" key="3">
    <source>
        <dbReference type="ARBA" id="ARBA00023136"/>
    </source>
</evidence>
<evidence type="ECO:0000256" key="5">
    <source>
        <dbReference type="PIRNR" id="PIRNR003101"/>
    </source>
</evidence>
<organism evidence="7 8">
    <name type="scientific">Parasutterella secunda</name>
    <dbReference type="NCBI Taxonomy" id="626947"/>
    <lineage>
        <taxon>Bacteria</taxon>
        <taxon>Pseudomonadati</taxon>
        <taxon>Pseudomonadota</taxon>
        <taxon>Betaproteobacteria</taxon>
        <taxon>Burkholderiales</taxon>
        <taxon>Sutterellaceae</taxon>
        <taxon>Parasutterella</taxon>
    </lineage>
</organism>
<dbReference type="InterPro" id="IPR043129">
    <property type="entry name" value="ATPase_NBD"/>
</dbReference>
<dbReference type="InterPro" id="IPR020823">
    <property type="entry name" value="Cell_div_FtsA"/>
</dbReference>
<evidence type="ECO:0000313" key="8">
    <source>
        <dbReference type="Proteomes" id="UP000777002"/>
    </source>
</evidence>
<feature type="domain" description="SHS2" evidence="6">
    <location>
        <begin position="8"/>
        <end position="199"/>
    </location>
</feature>
<dbReference type="InterPro" id="IPR003494">
    <property type="entry name" value="SHS2_FtsA"/>
</dbReference>
<evidence type="ECO:0000256" key="2">
    <source>
        <dbReference type="ARBA" id="ARBA00022618"/>
    </source>
</evidence>